<comment type="caution">
    <text evidence="2">The sequence shown here is derived from an EMBL/GenBank/DDBJ whole genome shotgun (WGS) entry which is preliminary data.</text>
</comment>
<proteinExistence type="predicted"/>
<keyword evidence="3" id="KW-1185">Reference proteome</keyword>
<keyword evidence="1" id="KW-0472">Membrane</keyword>
<organism evidence="2 3">
    <name type="scientific">Actinomycetospora straminea</name>
    <dbReference type="NCBI Taxonomy" id="663607"/>
    <lineage>
        <taxon>Bacteria</taxon>
        <taxon>Bacillati</taxon>
        <taxon>Actinomycetota</taxon>
        <taxon>Actinomycetes</taxon>
        <taxon>Pseudonocardiales</taxon>
        <taxon>Pseudonocardiaceae</taxon>
        <taxon>Actinomycetospora</taxon>
    </lineage>
</organism>
<reference evidence="3" key="1">
    <citation type="journal article" date="2019" name="Int. J. Syst. Evol. Microbiol.">
        <title>The Global Catalogue of Microorganisms (GCM) 10K type strain sequencing project: providing services to taxonomists for standard genome sequencing and annotation.</title>
        <authorList>
            <consortium name="The Broad Institute Genomics Platform"/>
            <consortium name="The Broad Institute Genome Sequencing Center for Infectious Disease"/>
            <person name="Wu L."/>
            <person name="Ma J."/>
        </authorList>
    </citation>
    <scope>NUCLEOTIDE SEQUENCE [LARGE SCALE GENOMIC DNA]</scope>
    <source>
        <strain evidence="3">JCM 17983</strain>
    </source>
</reference>
<name>A0ABP9E2Z2_9PSEU</name>
<evidence type="ECO:0000313" key="2">
    <source>
        <dbReference type="EMBL" id="GAA4866740.1"/>
    </source>
</evidence>
<evidence type="ECO:0000313" key="3">
    <source>
        <dbReference type="Proteomes" id="UP001500457"/>
    </source>
</evidence>
<evidence type="ECO:0000256" key="1">
    <source>
        <dbReference type="SAM" id="Phobius"/>
    </source>
</evidence>
<keyword evidence="1" id="KW-1133">Transmembrane helix</keyword>
<accession>A0ABP9E2Z2</accession>
<gene>
    <name evidence="2" type="ORF">GCM10023203_13910</name>
</gene>
<feature type="transmembrane region" description="Helical" evidence="1">
    <location>
        <begin position="15"/>
        <end position="32"/>
    </location>
</feature>
<dbReference type="Proteomes" id="UP001500457">
    <property type="component" value="Unassembled WGS sequence"/>
</dbReference>
<sequence length="71" mass="7767">MGDARVPPLSSLSDGAFVTVISPPGLFLVLVLPQRVVIRAPAVSSSVVCASRRCRERDDLCSRAEGKEWWR</sequence>
<dbReference type="EMBL" id="BAABHQ010000002">
    <property type="protein sequence ID" value="GAA4866740.1"/>
    <property type="molecule type" value="Genomic_DNA"/>
</dbReference>
<protein>
    <submittedName>
        <fullName evidence="2">Uncharacterized protein</fullName>
    </submittedName>
</protein>
<keyword evidence="1" id="KW-0812">Transmembrane</keyword>